<name>A0ABX0PMF6_9GAMM</name>
<dbReference type="RefSeq" id="WP_167110968.1">
    <property type="nucleotide sequence ID" value="NZ_JAAQTO010000006.1"/>
</dbReference>
<gene>
    <name evidence="1" type="ORF">HBJ55_03185</name>
</gene>
<keyword evidence="2" id="KW-1185">Reference proteome</keyword>
<accession>A0ABX0PMF6</accession>
<dbReference type="EMBL" id="JAAQTO010000006">
    <property type="protein sequence ID" value="NIC04430.1"/>
    <property type="molecule type" value="Genomic_DNA"/>
</dbReference>
<organism evidence="1 2">
    <name type="scientific">Billgrantia bachuensis</name>
    <dbReference type="NCBI Taxonomy" id="2717286"/>
    <lineage>
        <taxon>Bacteria</taxon>
        <taxon>Pseudomonadati</taxon>
        <taxon>Pseudomonadota</taxon>
        <taxon>Gammaproteobacteria</taxon>
        <taxon>Oceanospirillales</taxon>
        <taxon>Halomonadaceae</taxon>
        <taxon>Billgrantia</taxon>
    </lineage>
</organism>
<sequence length="152" mass="17758">MPERFMLSSISNDLLSPQMLGYWNDESLREVPDDSGIYCVFRAAADPETNVMEVQQLLYVGEHRNVRYGLQHHPDKEKWRAILQPGEELWYSMGLSGYVNRERLAAAMIHAHKPRFNGESEYLDRYPFPETTVHIYGKKDKLQSIFTVEHRA</sequence>
<evidence type="ECO:0000313" key="1">
    <source>
        <dbReference type="EMBL" id="NIC04430.1"/>
    </source>
</evidence>
<evidence type="ECO:0000313" key="2">
    <source>
        <dbReference type="Proteomes" id="UP001318321"/>
    </source>
</evidence>
<comment type="caution">
    <text evidence="1">The sequence shown here is derived from an EMBL/GenBank/DDBJ whole genome shotgun (WGS) entry which is preliminary data.</text>
</comment>
<proteinExistence type="predicted"/>
<reference evidence="1 2" key="1">
    <citation type="submission" date="2020-03" db="EMBL/GenBank/DDBJ databases">
        <title>Identification of Halomonas strains.</title>
        <authorList>
            <person name="Xiao Z."/>
            <person name="Dong F."/>
            <person name="Wang Z."/>
            <person name="Zhao J.-Y."/>
        </authorList>
    </citation>
    <scope>NUCLEOTIDE SEQUENCE [LARGE SCALE GENOMIC DNA]</scope>
    <source>
        <strain evidence="1 2">DX6</strain>
    </source>
</reference>
<dbReference type="Proteomes" id="UP001318321">
    <property type="component" value="Unassembled WGS sequence"/>
</dbReference>
<protein>
    <submittedName>
        <fullName evidence="1">Uncharacterized protein</fullName>
    </submittedName>
</protein>